<dbReference type="AlphaFoldDB" id="A0A5M3W4E5"/>
<organism evidence="1 2">
    <name type="scientific">Acrocarpospora corrugata</name>
    <dbReference type="NCBI Taxonomy" id="35763"/>
    <lineage>
        <taxon>Bacteria</taxon>
        <taxon>Bacillati</taxon>
        <taxon>Actinomycetota</taxon>
        <taxon>Actinomycetes</taxon>
        <taxon>Streptosporangiales</taxon>
        <taxon>Streptosporangiaceae</taxon>
        <taxon>Acrocarpospora</taxon>
    </lineage>
</organism>
<dbReference type="EMBL" id="BLAD01000074">
    <property type="protein sequence ID" value="GES03937.1"/>
    <property type="molecule type" value="Genomic_DNA"/>
</dbReference>
<protein>
    <recommendedName>
        <fullName evidence="3">Transcriptional regulator TetR C-terminal Proteobacteria type domain-containing protein</fullName>
    </recommendedName>
</protein>
<proteinExistence type="predicted"/>
<dbReference type="SUPFAM" id="SSF48498">
    <property type="entry name" value="Tetracyclin repressor-like, C-terminal domain"/>
    <property type="match status" value="1"/>
</dbReference>
<name>A0A5M3W4E5_9ACTN</name>
<comment type="caution">
    <text evidence="1">The sequence shown here is derived from an EMBL/GenBank/DDBJ whole genome shotgun (WGS) entry which is preliminary data.</text>
</comment>
<dbReference type="Gene3D" id="1.10.357.10">
    <property type="entry name" value="Tetracycline Repressor, domain 2"/>
    <property type="match status" value="1"/>
</dbReference>
<dbReference type="OrthoDB" id="3687980at2"/>
<evidence type="ECO:0000313" key="2">
    <source>
        <dbReference type="Proteomes" id="UP000334990"/>
    </source>
</evidence>
<reference evidence="1 2" key="1">
    <citation type="submission" date="2019-10" db="EMBL/GenBank/DDBJ databases">
        <title>Whole genome shotgun sequence of Acrocarpospora corrugata NBRC 13972.</title>
        <authorList>
            <person name="Ichikawa N."/>
            <person name="Kimura A."/>
            <person name="Kitahashi Y."/>
            <person name="Komaki H."/>
            <person name="Oguchi A."/>
        </authorList>
    </citation>
    <scope>NUCLEOTIDE SEQUENCE [LARGE SCALE GENOMIC DNA]</scope>
    <source>
        <strain evidence="1 2">NBRC 13972</strain>
    </source>
</reference>
<sequence>MAWLRPHIAAGTVADLPVPLLEMLLIGPLSEVTRRWLSGAPGIDLAEAARVLPEPIWRSLQAGY</sequence>
<dbReference type="RefSeq" id="WP_155340055.1">
    <property type="nucleotide sequence ID" value="NZ_BAAABN010000016.1"/>
</dbReference>
<evidence type="ECO:0000313" key="1">
    <source>
        <dbReference type="EMBL" id="GES03937.1"/>
    </source>
</evidence>
<dbReference type="Proteomes" id="UP000334990">
    <property type="component" value="Unassembled WGS sequence"/>
</dbReference>
<keyword evidence="2" id="KW-1185">Reference proteome</keyword>
<gene>
    <name evidence="1" type="ORF">Acor_60030</name>
</gene>
<evidence type="ECO:0008006" key="3">
    <source>
        <dbReference type="Google" id="ProtNLM"/>
    </source>
</evidence>
<dbReference type="InterPro" id="IPR036271">
    <property type="entry name" value="Tet_transcr_reg_TetR-rel_C_sf"/>
</dbReference>
<accession>A0A5M3W4E5</accession>